<dbReference type="EMBL" id="CADCTW010000221">
    <property type="protein sequence ID" value="CAA9366453.1"/>
    <property type="molecule type" value="Genomic_DNA"/>
</dbReference>
<feature type="non-terminal residue" evidence="2">
    <location>
        <position position="1"/>
    </location>
</feature>
<name>A0A6J4MRA0_9BACT</name>
<protein>
    <submittedName>
        <fullName evidence="2">Uncharacterized protein</fullName>
    </submittedName>
</protein>
<evidence type="ECO:0000313" key="2">
    <source>
        <dbReference type="EMBL" id="CAA9366453.1"/>
    </source>
</evidence>
<proteinExistence type="predicted"/>
<feature type="non-terminal residue" evidence="2">
    <location>
        <position position="79"/>
    </location>
</feature>
<sequence length="79" mass="9374">GLCRARPRPLEPWHVREMGVRLWGRRRRRVSRLRHAALRAASGRLLRPHRPPRQHPAGRADLGRLPDADRYRRYMAGRL</sequence>
<reference evidence="2" key="1">
    <citation type="submission" date="2020-02" db="EMBL/GenBank/DDBJ databases">
        <authorList>
            <person name="Meier V. D."/>
        </authorList>
    </citation>
    <scope>NUCLEOTIDE SEQUENCE</scope>
    <source>
        <strain evidence="2">AVDCRST_MAG68</strain>
    </source>
</reference>
<accession>A0A6J4MRA0</accession>
<dbReference type="AlphaFoldDB" id="A0A6J4MRA0"/>
<feature type="region of interest" description="Disordered" evidence="1">
    <location>
        <begin position="41"/>
        <end position="66"/>
    </location>
</feature>
<evidence type="ECO:0000256" key="1">
    <source>
        <dbReference type="SAM" id="MobiDB-lite"/>
    </source>
</evidence>
<gene>
    <name evidence="2" type="ORF">AVDCRST_MAG68-4896</name>
</gene>
<organism evidence="2">
    <name type="scientific">uncultured Gemmatimonadota bacterium</name>
    <dbReference type="NCBI Taxonomy" id="203437"/>
    <lineage>
        <taxon>Bacteria</taxon>
        <taxon>Pseudomonadati</taxon>
        <taxon>Gemmatimonadota</taxon>
        <taxon>environmental samples</taxon>
    </lineage>
</organism>